<evidence type="ECO:0000313" key="11">
    <source>
        <dbReference type="Proteomes" id="UP000623129"/>
    </source>
</evidence>
<feature type="domain" description="FAD-binding PCMH-type" evidence="9">
    <location>
        <begin position="60"/>
        <end position="238"/>
    </location>
</feature>
<dbReference type="AlphaFoldDB" id="A0A833QPK0"/>
<dbReference type="InterPro" id="IPR016164">
    <property type="entry name" value="FAD-linked_Oxase-like_C"/>
</dbReference>
<feature type="signal peptide" evidence="8">
    <location>
        <begin position="1"/>
        <end position="28"/>
    </location>
</feature>
<evidence type="ECO:0000256" key="1">
    <source>
        <dbReference type="ARBA" id="ARBA00001974"/>
    </source>
</evidence>
<dbReference type="PANTHER" id="PTHR13878:SF127">
    <property type="entry name" value="CYTOKININ DEHYDROGENASE 3"/>
    <property type="match status" value="1"/>
</dbReference>
<organism evidence="10 11">
    <name type="scientific">Carex littledalei</name>
    <dbReference type="NCBI Taxonomy" id="544730"/>
    <lineage>
        <taxon>Eukaryota</taxon>
        <taxon>Viridiplantae</taxon>
        <taxon>Streptophyta</taxon>
        <taxon>Embryophyta</taxon>
        <taxon>Tracheophyta</taxon>
        <taxon>Spermatophyta</taxon>
        <taxon>Magnoliopsida</taxon>
        <taxon>Liliopsida</taxon>
        <taxon>Poales</taxon>
        <taxon>Cyperaceae</taxon>
        <taxon>Cyperoideae</taxon>
        <taxon>Cariceae</taxon>
        <taxon>Carex</taxon>
        <taxon>Carex subgen. Euthyceras</taxon>
    </lineage>
</organism>
<gene>
    <name evidence="10" type="ORF">FCM35_KLT08519</name>
</gene>
<dbReference type="EC" id="1.5.99.12" evidence="4"/>
<dbReference type="InterPro" id="IPR006094">
    <property type="entry name" value="Oxid_FAD_bind_N"/>
</dbReference>
<dbReference type="PANTHER" id="PTHR13878">
    <property type="entry name" value="GULONOLACTONE OXIDASE"/>
    <property type="match status" value="1"/>
</dbReference>
<dbReference type="Gene3D" id="3.40.462.10">
    <property type="entry name" value="FAD-linked oxidases, C-terminal domain"/>
    <property type="match status" value="1"/>
</dbReference>
<dbReference type="EMBL" id="SWLB01000018">
    <property type="protein sequence ID" value="KAF3326889.1"/>
    <property type="molecule type" value="Genomic_DNA"/>
</dbReference>
<comment type="cofactor">
    <cofactor evidence="1">
        <name>FAD</name>
        <dbReference type="ChEBI" id="CHEBI:57692"/>
    </cofactor>
</comment>
<dbReference type="PROSITE" id="PS51387">
    <property type="entry name" value="FAD_PCMH"/>
    <property type="match status" value="1"/>
</dbReference>
<dbReference type="GO" id="GO:0071949">
    <property type="term" value="F:FAD binding"/>
    <property type="evidence" value="ECO:0007669"/>
    <property type="project" value="InterPro"/>
</dbReference>
<comment type="caution">
    <text evidence="10">The sequence shown here is derived from an EMBL/GenBank/DDBJ whole genome shotgun (WGS) entry which is preliminary data.</text>
</comment>
<evidence type="ECO:0000256" key="7">
    <source>
        <dbReference type="ARBA" id="ARBA00023002"/>
    </source>
</evidence>
<dbReference type="Gene3D" id="3.30.465.10">
    <property type="match status" value="1"/>
</dbReference>
<evidence type="ECO:0000256" key="6">
    <source>
        <dbReference type="ARBA" id="ARBA00022827"/>
    </source>
</evidence>
<dbReference type="GO" id="GO:0009690">
    <property type="term" value="P:cytokinin metabolic process"/>
    <property type="evidence" value="ECO:0007669"/>
    <property type="project" value="InterPro"/>
</dbReference>
<keyword evidence="6" id="KW-0274">FAD</keyword>
<dbReference type="Pfam" id="PF01565">
    <property type="entry name" value="FAD_binding_4"/>
    <property type="match status" value="1"/>
</dbReference>
<dbReference type="InterPro" id="IPR015345">
    <property type="entry name" value="Cytokinin_DH_FAD/cytokin-bd"/>
</dbReference>
<keyword evidence="8" id="KW-0732">Signal</keyword>
<keyword evidence="11" id="KW-1185">Reference proteome</keyword>
<evidence type="ECO:0000313" key="10">
    <source>
        <dbReference type="EMBL" id="KAF3326889.1"/>
    </source>
</evidence>
<dbReference type="GO" id="GO:0019139">
    <property type="term" value="F:cytokinin dehydrogenase activity"/>
    <property type="evidence" value="ECO:0007669"/>
    <property type="project" value="UniProtKB-EC"/>
</dbReference>
<dbReference type="InterPro" id="IPR016170">
    <property type="entry name" value="Cytok_DH_C_sf"/>
</dbReference>
<comment type="subunit">
    <text evidence="3">Monomer.</text>
</comment>
<keyword evidence="7" id="KW-0560">Oxidoreductase</keyword>
<accession>A0A833QPK0</accession>
<dbReference type="OrthoDB" id="415825at2759"/>
<dbReference type="Gene3D" id="3.30.43.10">
    <property type="entry name" value="Uridine Diphospho-n-acetylenolpyruvylglucosamine Reductase, domain 2"/>
    <property type="match status" value="1"/>
</dbReference>
<feature type="chain" id="PRO_5032439105" description="cytokinin dehydrogenase" evidence="8">
    <location>
        <begin position="29"/>
        <end position="518"/>
    </location>
</feature>
<dbReference type="InterPro" id="IPR016169">
    <property type="entry name" value="FAD-bd_PCMH_sub2"/>
</dbReference>
<protein>
    <recommendedName>
        <fullName evidence="4">cytokinin dehydrogenase</fullName>
        <ecNumber evidence="4">1.5.99.12</ecNumber>
    </recommendedName>
</protein>
<name>A0A833QPK0_9POAL</name>
<dbReference type="InterPro" id="IPR050432">
    <property type="entry name" value="FAD-linked_Oxidoreductases_BP"/>
</dbReference>
<dbReference type="InterPro" id="IPR016166">
    <property type="entry name" value="FAD-bd_PCMH"/>
</dbReference>
<evidence type="ECO:0000256" key="2">
    <source>
        <dbReference type="ARBA" id="ARBA00005466"/>
    </source>
</evidence>
<evidence type="ECO:0000259" key="9">
    <source>
        <dbReference type="PROSITE" id="PS51387"/>
    </source>
</evidence>
<evidence type="ECO:0000256" key="8">
    <source>
        <dbReference type="SAM" id="SignalP"/>
    </source>
</evidence>
<evidence type="ECO:0000256" key="5">
    <source>
        <dbReference type="ARBA" id="ARBA00022630"/>
    </source>
</evidence>
<sequence>MVSKTANLFSLIYMQLLLLQTLTISTISLPQDLFSLKIASKIRTDEQSILSVSTDYGNLTMSSPAAVLYPSSPHDISSLISFSYTSSNPFYISPRGNGHSINGQATALDGVVINMRSLSYGHSNRINVSEVNRYVDVGAEQLWIDLLHETLKYELAPKSWTDYLHLTVGGTLSVGGISGQTFRHGPQISNVFELDVITGTGKIITCSKDQNSDLFLAVLGGMGQFGVITRARIALSQAPEKVHWIRLIYTDAITFTRDQERLISTKNQKGFDYVEGSFLVQQGLIGSWRSPEFFTDTDYDRMSQLATDHGLGGVYYIEGVVYYTEDVAAQVNQELELLLEELSYVPGYVFMQNVSYVEFLDRVHDGELKLREAGEWEVPHPWLNLFVPKSRILDFDAGVIKGVLHNTSVSGIIVFYPMNRNKWDVKMSTMIPDEEIFYTFGLLRSATGDNLQFLEEQNNKILQFCKSAGIKYKQYLPHYTTTKGWMEHFGAKWDNFLDMKLKYDPKLILSPGSTILQY</sequence>
<proteinExistence type="inferred from homology"/>
<dbReference type="InterPro" id="IPR036318">
    <property type="entry name" value="FAD-bd_PCMH-like_sf"/>
</dbReference>
<dbReference type="SUPFAM" id="SSF56176">
    <property type="entry name" value="FAD-binding/transporter-associated domain-like"/>
    <property type="match status" value="1"/>
</dbReference>
<evidence type="ECO:0000256" key="3">
    <source>
        <dbReference type="ARBA" id="ARBA00011245"/>
    </source>
</evidence>
<dbReference type="Pfam" id="PF09265">
    <property type="entry name" value="Cytokin-bind"/>
    <property type="match status" value="1"/>
</dbReference>
<evidence type="ECO:0000256" key="4">
    <source>
        <dbReference type="ARBA" id="ARBA00011928"/>
    </source>
</evidence>
<dbReference type="Proteomes" id="UP000623129">
    <property type="component" value="Unassembled WGS sequence"/>
</dbReference>
<dbReference type="SUPFAM" id="SSF55103">
    <property type="entry name" value="FAD-linked oxidases, C-terminal domain"/>
    <property type="match status" value="1"/>
</dbReference>
<dbReference type="InterPro" id="IPR016167">
    <property type="entry name" value="FAD-bd_PCMH_sub1"/>
</dbReference>
<comment type="similarity">
    <text evidence="2">Belongs to the oxygen-dependent FAD-linked oxidoreductase family.</text>
</comment>
<reference evidence="10" key="1">
    <citation type="submission" date="2020-01" db="EMBL/GenBank/DDBJ databases">
        <title>Genome sequence of Kobresia littledalei, the first chromosome-level genome in the family Cyperaceae.</title>
        <authorList>
            <person name="Qu G."/>
        </authorList>
    </citation>
    <scope>NUCLEOTIDE SEQUENCE</scope>
    <source>
        <strain evidence="10">C.B.Clarke</strain>
        <tissue evidence="10">Leaf</tissue>
    </source>
</reference>
<keyword evidence="5" id="KW-0285">Flavoprotein</keyword>